<keyword evidence="2" id="KW-0539">Nucleus</keyword>
<dbReference type="Proteomes" id="UP001152795">
    <property type="component" value="Unassembled WGS sequence"/>
</dbReference>
<evidence type="ECO:0000313" key="4">
    <source>
        <dbReference type="Proteomes" id="UP001152795"/>
    </source>
</evidence>
<sequence length="99" mass="11713">MASTDDDMIKKRLLIDGEGVGDDRKIQTLLKTFLKWFNNTDGSEDEKNILYNKMLILLSQCDFNIGKTSQVYEMNQREMKNYKKLYEEIGKILYMPPHR</sequence>
<name>A0A7D9J6K9_PARCT</name>
<dbReference type="GO" id="GO:0006397">
    <property type="term" value="P:mRNA processing"/>
    <property type="evidence" value="ECO:0007669"/>
    <property type="project" value="InterPro"/>
</dbReference>
<reference evidence="3" key="1">
    <citation type="submission" date="2020-04" db="EMBL/GenBank/DDBJ databases">
        <authorList>
            <person name="Alioto T."/>
            <person name="Alioto T."/>
            <person name="Gomez Garrido J."/>
        </authorList>
    </citation>
    <scope>NUCLEOTIDE SEQUENCE</scope>
    <source>
        <strain evidence="3">A484AB</strain>
    </source>
</reference>
<dbReference type="AlphaFoldDB" id="A0A7D9J6K9"/>
<evidence type="ECO:0000256" key="1">
    <source>
        <dbReference type="ARBA" id="ARBA00004123"/>
    </source>
</evidence>
<comment type="caution">
    <text evidence="3">The sequence shown here is derived from an EMBL/GenBank/DDBJ whole genome shotgun (WGS) entry which is preliminary data.</text>
</comment>
<dbReference type="InterPro" id="IPR008501">
    <property type="entry name" value="THOC7/Mft1"/>
</dbReference>
<dbReference type="GO" id="GO:0000445">
    <property type="term" value="C:THO complex part of transcription export complex"/>
    <property type="evidence" value="ECO:0007669"/>
    <property type="project" value="InterPro"/>
</dbReference>
<dbReference type="OrthoDB" id="205166at2759"/>
<evidence type="ECO:0000256" key="2">
    <source>
        <dbReference type="ARBA" id="ARBA00023242"/>
    </source>
</evidence>
<comment type="subcellular location">
    <subcellularLocation>
        <location evidence="1">Nucleus</location>
    </subcellularLocation>
</comment>
<organism evidence="3 4">
    <name type="scientific">Paramuricea clavata</name>
    <name type="common">Red gorgonian</name>
    <name type="synonym">Violescent sea-whip</name>
    <dbReference type="NCBI Taxonomy" id="317549"/>
    <lineage>
        <taxon>Eukaryota</taxon>
        <taxon>Metazoa</taxon>
        <taxon>Cnidaria</taxon>
        <taxon>Anthozoa</taxon>
        <taxon>Octocorallia</taxon>
        <taxon>Malacalcyonacea</taxon>
        <taxon>Plexauridae</taxon>
        <taxon>Paramuricea</taxon>
    </lineage>
</organism>
<gene>
    <name evidence="3" type="ORF">PACLA_8A000763</name>
</gene>
<dbReference type="EMBL" id="CACRXK020012305">
    <property type="protein sequence ID" value="CAB4023083.1"/>
    <property type="molecule type" value="Genomic_DNA"/>
</dbReference>
<dbReference type="Pfam" id="PF05615">
    <property type="entry name" value="THOC7"/>
    <property type="match status" value="1"/>
</dbReference>
<evidence type="ECO:0000313" key="3">
    <source>
        <dbReference type="EMBL" id="CAB4023083.1"/>
    </source>
</evidence>
<keyword evidence="4" id="KW-1185">Reference proteome</keyword>
<proteinExistence type="predicted"/>
<protein>
    <submittedName>
        <fullName evidence="3">THO complex subunit 7 homolog</fullName>
    </submittedName>
</protein>
<accession>A0A7D9J6K9</accession>